<evidence type="ECO:0000313" key="3">
    <source>
        <dbReference type="EMBL" id="CAG2189113.1"/>
    </source>
</evidence>
<dbReference type="EMBL" id="CAJPWZ010000285">
    <property type="protein sequence ID" value="CAG2189113.1"/>
    <property type="molecule type" value="Genomic_DNA"/>
</dbReference>
<protein>
    <recommendedName>
        <fullName evidence="2">B box-type domain-containing protein</fullName>
    </recommendedName>
</protein>
<feature type="domain" description="B box-type" evidence="2">
    <location>
        <begin position="4"/>
        <end position="54"/>
    </location>
</feature>
<dbReference type="GO" id="GO:0008270">
    <property type="term" value="F:zinc ion binding"/>
    <property type="evidence" value="ECO:0007669"/>
    <property type="project" value="UniProtKB-KW"/>
</dbReference>
<organism evidence="3 4">
    <name type="scientific">Mytilus edulis</name>
    <name type="common">Blue mussel</name>
    <dbReference type="NCBI Taxonomy" id="6550"/>
    <lineage>
        <taxon>Eukaryota</taxon>
        <taxon>Metazoa</taxon>
        <taxon>Spiralia</taxon>
        <taxon>Lophotrochozoa</taxon>
        <taxon>Mollusca</taxon>
        <taxon>Bivalvia</taxon>
        <taxon>Autobranchia</taxon>
        <taxon>Pteriomorphia</taxon>
        <taxon>Mytilida</taxon>
        <taxon>Mytiloidea</taxon>
        <taxon>Mytilidae</taxon>
        <taxon>Mytilinae</taxon>
        <taxon>Mytilus</taxon>
    </lineage>
</organism>
<proteinExistence type="predicted"/>
<keyword evidence="1" id="KW-0863">Zinc-finger</keyword>
<dbReference type="OrthoDB" id="6061282at2759"/>
<name>A0A8S3PZN6_MYTED</name>
<dbReference type="Gene3D" id="3.30.160.60">
    <property type="entry name" value="Classic Zinc Finger"/>
    <property type="match status" value="1"/>
</dbReference>
<dbReference type="PANTHER" id="PTHR25462">
    <property type="entry name" value="BONUS, ISOFORM C-RELATED"/>
    <property type="match status" value="1"/>
</dbReference>
<dbReference type="PROSITE" id="PS50119">
    <property type="entry name" value="ZF_BBOX"/>
    <property type="match status" value="1"/>
</dbReference>
<evidence type="ECO:0000313" key="4">
    <source>
        <dbReference type="Proteomes" id="UP000683360"/>
    </source>
</evidence>
<evidence type="ECO:0000259" key="2">
    <source>
        <dbReference type="PROSITE" id="PS50119"/>
    </source>
</evidence>
<evidence type="ECO:0000256" key="1">
    <source>
        <dbReference type="PROSITE-ProRule" id="PRU00024"/>
    </source>
</evidence>
<keyword evidence="1" id="KW-0479">Metal-binding</keyword>
<dbReference type="Proteomes" id="UP000683360">
    <property type="component" value="Unassembled WGS sequence"/>
</dbReference>
<keyword evidence="4" id="KW-1185">Reference proteome</keyword>
<keyword evidence="1" id="KW-0862">Zinc</keyword>
<gene>
    <name evidence="3" type="ORF">MEDL_4539</name>
</gene>
<reference evidence="3" key="1">
    <citation type="submission" date="2021-03" db="EMBL/GenBank/DDBJ databases">
        <authorList>
            <person name="Bekaert M."/>
        </authorList>
    </citation>
    <scope>NUCLEOTIDE SEQUENCE</scope>
</reference>
<dbReference type="CDD" id="cd19757">
    <property type="entry name" value="Bbox1"/>
    <property type="match status" value="1"/>
</dbReference>
<dbReference type="GO" id="GO:0061630">
    <property type="term" value="F:ubiquitin protein ligase activity"/>
    <property type="evidence" value="ECO:0007669"/>
    <property type="project" value="TreeGrafter"/>
</dbReference>
<sequence length="151" mass="17067">MASSKSVSCGACKQEKLNTQAEIWCYNCDEGLCLSCCSHHKKFKSTLDHKTIDIQTYKPPMGSINTECDKHNQQFNLYCPSHLMPCCDDCINTNHSKCIGIQSLASVVEKTKIEKSKELVDKDINSFLLFLNRMAKEKARNIKKENNNAKA</sequence>
<dbReference type="InterPro" id="IPR047153">
    <property type="entry name" value="TRIM45/56/19-like"/>
</dbReference>
<dbReference type="InterPro" id="IPR000315">
    <property type="entry name" value="Znf_B-box"/>
</dbReference>
<dbReference type="SUPFAM" id="SSF57845">
    <property type="entry name" value="B-box zinc-binding domain"/>
    <property type="match status" value="1"/>
</dbReference>
<dbReference type="AlphaFoldDB" id="A0A8S3PZN6"/>
<accession>A0A8S3PZN6</accession>
<comment type="caution">
    <text evidence="3">The sequence shown here is derived from an EMBL/GenBank/DDBJ whole genome shotgun (WGS) entry which is preliminary data.</text>
</comment>
<dbReference type="PANTHER" id="PTHR25462:SF296">
    <property type="entry name" value="MEIOTIC P26, ISOFORM F"/>
    <property type="match status" value="1"/>
</dbReference>